<sequence>MIQLFHPGRQAAYTYKDYGVAYGPSDQDFPFLDYPVTGMTEEQVDNLIADFAAATRRAILAGFDGVEIHGANHYLLQQFFSAYSNHREDAWGGDLERRMALPLAVLRAVKGAAQEMGAEVFIIGYRLSPEEIHGENVGYQLEETLALVEALADVGLDYVHTSGARGFANQATRGTYAGEAINPLIRDALAGRALLVGAGDVTSADKALEALDYVDLVARKRFRWTSRVVWLTWPCRASFTAWREL</sequence>
<feature type="domain" description="NADH:flavin oxidoreductase/NADH oxidase N-terminal" evidence="3">
    <location>
        <begin position="1"/>
        <end position="160"/>
    </location>
</feature>
<gene>
    <name evidence="4" type="ORF">NRE15_06810</name>
</gene>
<keyword evidence="2" id="KW-0560">Oxidoreductase</keyword>
<dbReference type="PANTHER" id="PTHR43656:SF2">
    <property type="entry name" value="BINDING OXIDOREDUCTASE, PUTATIVE (AFU_ORTHOLOGUE AFUA_2G08260)-RELATED"/>
    <property type="match status" value="1"/>
</dbReference>
<dbReference type="RefSeq" id="WP_313794837.1">
    <property type="nucleotide sequence ID" value="NZ_CP102453.1"/>
</dbReference>
<protein>
    <recommendedName>
        <fullName evidence="3">NADH:flavin oxidoreductase/NADH oxidase N-terminal domain-containing protein</fullName>
    </recommendedName>
</protein>
<dbReference type="InterPro" id="IPR013785">
    <property type="entry name" value="Aldolase_TIM"/>
</dbReference>
<evidence type="ECO:0000259" key="3">
    <source>
        <dbReference type="Pfam" id="PF00724"/>
    </source>
</evidence>
<dbReference type="Pfam" id="PF00724">
    <property type="entry name" value="Oxidored_FMN"/>
    <property type="match status" value="1"/>
</dbReference>
<keyword evidence="1" id="KW-0285">Flavoprotein</keyword>
<dbReference type="Gene3D" id="3.20.20.70">
    <property type="entry name" value="Aldolase class I"/>
    <property type="match status" value="1"/>
</dbReference>
<evidence type="ECO:0000313" key="5">
    <source>
        <dbReference type="Proteomes" id="UP001315967"/>
    </source>
</evidence>
<dbReference type="PANTHER" id="PTHR43656">
    <property type="entry name" value="BINDING OXIDOREDUCTASE, PUTATIVE (AFU_ORTHOLOGUE AFUA_2G08260)-RELATED"/>
    <property type="match status" value="1"/>
</dbReference>
<dbReference type="EMBL" id="CP102453">
    <property type="protein sequence ID" value="UUX35349.1"/>
    <property type="molecule type" value="Genomic_DNA"/>
</dbReference>
<accession>A0ABY5P9B7</accession>
<dbReference type="SUPFAM" id="SSF51395">
    <property type="entry name" value="FMN-linked oxidoreductases"/>
    <property type="match status" value="1"/>
</dbReference>
<evidence type="ECO:0000256" key="1">
    <source>
        <dbReference type="ARBA" id="ARBA00022630"/>
    </source>
</evidence>
<keyword evidence="5" id="KW-1185">Reference proteome</keyword>
<reference evidence="4 5" key="1">
    <citation type="submission" date="2022-08" db="EMBL/GenBank/DDBJ databases">
        <title>Aerococcaceae sp. nov isolated from spoiled eye mask.</title>
        <authorList>
            <person name="Zhou G."/>
            <person name="Xie X.-B."/>
            <person name="Shi Q.-S."/>
            <person name="Wang Y.-S."/>
            <person name="Wen X."/>
            <person name="Peng H."/>
            <person name="Yang X.-J."/>
            <person name="Tao H.-B."/>
            <person name="Huang X.-M."/>
        </authorList>
    </citation>
    <scope>NUCLEOTIDE SEQUENCE [LARGE SCALE GENOMIC DNA]</scope>
    <source>
        <strain evidence="5">DM20194951</strain>
    </source>
</reference>
<dbReference type="InterPro" id="IPR051799">
    <property type="entry name" value="NADH_flavin_oxidoreductase"/>
</dbReference>
<proteinExistence type="predicted"/>
<evidence type="ECO:0000256" key="2">
    <source>
        <dbReference type="ARBA" id="ARBA00023002"/>
    </source>
</evidence>
<evidence type="ECO:0000313" key="4">
    <source>
        <dbReference type="EMBL" id="UUX35349.1"/>
    </source>
</evidence>
<name>A0ABY5P9B7_9LACT</name>
<dbReference type="Proteomes" id="UP001315967">
    <property type="component" value="Chromosome"/>
</dbReference>
<organism evidence="4 5">
    <name type="scientific">Fundicoccus culcitae</name>
    <dbReference type="NCBI Taxonomy" id="2969821"/>
    <lineage>
        <taxon>Bacteria</taxon>
        <taxon>Bacillati</taxon>
        <taxon>Bacillota</taxon>
        <taxon>Bacilli</taxon>
        <taxon>Lactobacillales</taxon>
        <taxon>Aerococcaceae</taxon>
        <taxon>Fundicoccus</taxon>
    </lineage>
</organism>
<dbReference type="InterPro" id="IPR001155">
    <property type="entry name" value="OxRdtase_FMN_N"/>
</dbReference>